<comment type="caution">
    <text evidence="4">The sequence shown here is derived from an EMBL/GenBank/DDBJ whole genome shotgun (WGS) entry which is preliminary data.</text>
</comment>
<sequence>MPQLRGTELKRLNRTWKRRSALRVALLLDGVQSPFNVGAMVRSAAVFGVSQFYLAGRTASPRDAKAQKLAMGTDRYLDTQVFAEAAEAVGQAKADGYRVVGLELTDTARPLHEMALAEQDVCVAIGAEDHGLSAAVLSVCDEVAYIPQVGKVGSLNVATAAALACYELRRQDWTAPT</sequence>
<dbReference type="EMBL" id="JAAGOB010000005">
    <property type="protein sequence ID" value="NED95969.1"/>
    <property type="molecule type" value="Genomic_DNA"/>
</dbReference>
<dbReference type="PANTHER" id="PTHR46429:SF1">
    <property type="entry name" value="23S RRNA (GUANOSINE-2'-O-)-METHYLTRANSFERASE RLMB"/>
    <property type="match status" value="1"/>
</dbReference>
<protein>
    <submittedName>
        <fullName evidence="4">RNA methyltransferase</fullName>
    </submittedName>
</protein>
<dbReference type="GO" id="GO:0006396">
    <property type="term" value="P:RNA processing"/>
    <property type="evidence" value="ECO:0007669"/>
    <property type="project" value="InterPro"/>
</dbReference>
<dbReference type="InterPro" id="IPR029026">
    <property type="entry name" value="tRNA_m1G_MTases_N"/>
</dbReference>
<feature type="domain" description="tRNA/rRNA methyltransferase SpoU type" evidence="3">
    <location>
        <begin position="24"/>
        <end position="166"/>
    </location>
</feature>
<evidence type="ECO:0000256" key="2">
    <source>
        <dbReference type="ARBA" id="ARBA00022679"/>
    </source>
</evidence>
<dbReference type="GO" id="GO:0005829">
    <property type="term" value="C:cytosol"/>
    <property type="evidence" value="ECO:0007669"/>
    <property type="project" value="TreeGrafter"/>
</dbReference>
<dbReference type="Pfam" id="PF00588">
    <property type="entry name" value="SpoU_methylase"/>
    <property type="match status" value="1"/>
</dbReference>
<accession>A0A6N9YM86</accession>
<evidence type="ECO:0000256" key="1">
    <source>
        <dbReference type="ARBA" id="ARBA00022603"/>
    </source>
</evidence>
<evidence type="ECO:0000259" key="3">
    <source>
        <dbReference type="Pfam" id="PF00588"/>
    </source>
</evidence>
<dbReference type="InterPro" id="IPR029028">
    <property type="entry name" value="Alpha/beta_knot_MTases"/>
</dbReference>
<reference evidence="4 5" key="1">
    <citation type="submission" date="2020-02" db="EMBL/GenBank/DDBJ databases">
        <authorList>
            <person name="Li X.-J."/>
            <person name="Feng X.-M."/>
        </authorList>
    </citation>
    <scope>NUCLEOTIDE SEQUENCE [LARGE SCALE GENOMIC DNA]</scope>
    <source>
        <strain evidence="4 5">CGMCC 4.7225</strain>
    </source>
</reference>
<organism evidence="4 5">
    <name type="scientific">Phytoactinopolyspora alkaliphila</name>
    <dbReference type="NCBI Taxonomy" id="1783498"/>
    <lineage>
        <taxon>Bacteria</taxon>
        <taxon>Bacillati</taxon>
        <taxon>Actinomycetota</taxon>
        <taxon>Actinomycetes</taxon>
        <taxon>Jiangellales</taxon>
        <taxon>Jiangellaceae</taxon>
        <taxon>Phytoactinopolyspora</taxon>
    </lineage>
</organism>
<name>A0A6N9YM86_9ACTN</name>
<dbReference type="AlphaFoldDB" id="A0A6N9YM86"/>
<dbReference type="Proteomes" id="UP000469185">
    <property type="component" value="Unassembled WGS sequence"/>
</dbReference>
<keyword evidence="2 4" id="KW-0808">Transferase</keyword>
<dbReference type="InterPro" id="IPR001537">
    <property type="entry name" value="SpoU_MeTrfase"/>
</dbReference>
<dbReference type="InterPro" id="IPR004441">
    <property type="entry name" value="rRNA_MeTrfase_TrmH"/>
</dbReference>
<evidence type="ECO:0000313" key="5">
    <source>
        <dbReference type="Proteomes" id="UP000469185"/>
    </source>
</evidence>
<gene>
    <name evidence="4" type="ORF">G1H11_11675</name>
</gene>
<evidence type="ECO:0000313" key="4">
    <source>
        <dbReference type="EMBL" id="NED95969.1"/>
    </source>
</evidence>
<dbReference type="Gene3D" id="3.40.1280.10">
    <property type="match status" value="1"/>
</dbReference>
<dbReference type="GO" id="GO:0032259">
    <property type="term" value="P:methylation"/>
    <property type="evidence" value="ECO:0007669"/>
    <property type="project" value="UniProtKB-KW"/>
</dbReference>
<dbReference type="GO" id="GO:0008173">
    <property type="term" value="F:RNA methyltransferase activity"/>
    <property type="evidence" value="ECO:0007669"/>
    <property type="project" value="InterPro"/>
</dbReference>
<keyword evidence="1 4" id="KW-0489">Methyltransferase</keyword>
<keyword evidence="5" id="KW-1185">Reference proteome</keyword>
<dbReference type="PANTHER" id="PTHR46429">
    <property type="entry name" value="23S RRNA (GUANOSINE-2'-O-)-METHYLTRANSFERASE RLMB"/>
    <property type="match status" value="1"/>
</dbReference>
<proteinExistence type="predicted"/>
<dbReference type="GO" id="GO:0003723">
    <property type="term" value="F:RNA binding"/>
    <property type="evidence" value="ECO:0007669"/>
    <property type="project" value="InterPro"/>
</dbReference>
<dbReference type="RefSeq" id="WP_163818721.1">
    <property type="nucleotide sequence ID" value="NZ_JAAGOB010000005.1"/>
</dbReference>
<dbReference type="SUPFAM" id="SSF75217">
    <property type="entry name" value="alpha/beta knot"/>
    <property type="match status" value="1"/>
</dbReference>